<keyword evidence="6" id="KW-1185">Reference proteome</keyword>
<feature type="compositionally biased region" description="Low complexity" evidence="2">
    <location>
        <begin position="153"/>
        <end position="169"/>
    </location>
</feature>
<feature type="domain" description="Peptidase A1" evidence="4">
    <location>
        <begin position="186"/>
        <end position="502"/>
    </location>
</feature>
<dbReference type="InterPro" id="IPR034164">
    <property type="entry name" value="Pepsin-like_dom"/>
</dbReference>
<dbReference type="EMBL" id="SDIL01000063">
    <property type="protein sequence ID" value="RXK37675.1"/>
    <property type="molecule type" value="Genomic_DNA"/>
</dbReference>
<feature type="region of interest" description="Disordered" evidence="2">
    <location>
        <begin position="70"/>
        <end position="112"/>
    </location>
</feature>
<dbReference type="PRINTS" id="PR00792">
    <property type="entry name" value="PEPSIN"/>
</dbReference>
<dbReference type="InterPro" id="IPR001461">
    <property type="entry name" value="Aspartic_peptidase_A1"/>
</dbReference>
<evidence type="ECO:0000256" key="1">
    <source>
        <dbReference type="ARBA" id="ARBA00007447"/>
    </source>
</evidence>
<feature type="compositionally biased region" description="Basic residues" evidence="2">
    <location>
        <begin position="70"/>
        <end position="79"/>
    </location>
</feature>
<proteinExistence type="inferred from homology"/>
<keyword evidence="3" id="KW-0732">Signal</keyword>
<dbReference type="PANTHER" id="PTHR47966:SF51">
    <property type="entry name" value="BETA-SITE APP-CLEAVING ENZYME, ISOFORM A-RELATED"/>
    <property type="match status" value="1"/>
</dbReference>
<evidence type="ECO:0000256" key="2">
    <source>
        <dbReference type="SAM" id="MobiDB-lite"/>
    </source>
</evidence>
<dbReference type="Gene3D" id="2.40.70.10">
    <property type="entry name" value="Acid Proteases"/>
    <property type="match status" value="2"/>
</dbReference>
<accession>A0A4Q1BJ67</accession>
<dbReference type="InterPro" id="IPR033121">
    <property type="entry name" value="PEPTIDASE_A1"/>
</dbReference>
<reference evidence="5 6" key="1">
    <citation type="submission" date="2016-06" db="EMBL/GenBank/DDBJ databases">
        <title>Evolution of pathogenesis and genome organization in the Tremellales.</title>
        <authorList>
            <person name="Cuomo C."/>
            <person name="Litvintseva A."/>
            <person name="Heitman J."/>
            <person name="Chen Y."/>
            <person name="Sun S."/>
            <person name="Springer D."/>
            <person name="Dromer F."/>
            <person name="Young S."/>
            <person name="Zeng Q."/>
            <person name="Chapman S."/>
            <person name="Gujja S."/>
            <person name="Saif S."/>
            <person name="Birren B."/>
        </authorList>
    </citation>
    <scope>NUCLEOTIDE SEQUENCE [LARGE SCALE GENOMIC DNA]</scope>
    <source>
        <strain evidence="5 6">ATCC 28783</strain>
    </source>
</reference>
<dbReference type="InterPro" id="IPR021109">
    <property type="entry name" value="Peptidase_aspartic_dom_sf"/>
</dbReference>
<feature type="region of interest" description="Disordered" evidence="2">
    <location>
        <begin position="153"/>
        <end position="180"/>
    </location>
</feature>
<evidence type="ECO:0000313" key="5">
    <source>
        <dbReference type="EMBL" id="RXK37675.1"/>
    </source>
</evidence>
<evidence type="ECO:0000259" key="4">
    <source>
        <dbReference type="PROSITE" id="PS51767"/>
    </source>
</evidence>
<feature type="region of interest" description="Disordered" evidence="2">
    <location>
        <begin position="36"/>
        <end position="56"/>
    </location>
</feature>
<name>A0A4Q1BJ67_TREME</name>
<dbReference type="Proteomes" id="UP000289152">
    <property type="component" value="Unassembled WGS sequence"/>
</dbReference>
<evidence type="ECO:0000313" key="6">
    <source>
        <dbReference type="Proteomes" id="UP000289152"/>
    </source>
</evidence>
<comment type="caution">
    <text evidence="5">The sequence shown here is derived from an EMBL/GenBank/DDBJ whole genome shotgun (WGS) entry which is preliminary data.</text>
</comment>
<dbReference type="PROSITE" id="PS51767">
    <property type="entry name" value="PEPTIDASE_A1"/>
    <property type="match status" value="1"/>
</dbReference>
<dbReference type="OrthoDB" id="660550at2759"/>
<dbReference type="Pfam" id="PF00026">
    <property type="entry name" value="Asp"/>
    <property type="match status" value="1"/>
</dbReference>
<dbReference type="AlphaFoldDB" id="A0A4Q1BJ67"/>
<feature type="signal peptide" evidence="3">
    <location>
        <begin position="1"/>
        <end position="26"/>
    </location>
</feature>
<dbReference type="InParanoid" id="A0A4Q1BJ67"/>
<sequence>MVRLCFSQLTLFLTFLTLLILPAVSSVKVPFKRVKYHSPSTGDSHRRDLQPASSKDIRLPLLRRGHRYRNTPKRARRFHVNNGITSSSFIPGHPTPVPTPALGRRADGANNSLSSSASIASSAFNASSSQPSSVASSIASSFSSFPSSSSVAAPSVNASGSSSGPAPSATHGTEPLDSSSSEGMTYVITVKINGIEVPMVADTGSVVPWVAAKSCATCIAAGMVTAVDIPDGDCQEGVLGYGSGNVYAGCFVNVTFAIGDLVLPSLRVLAATEIDDVFQSQAPFMSGILGMGLSAGVPFAGVTQPLIAMYEAGLIDSPTVGFWLSPDSTKPSEMDLGSVDKNTHVDLTKQVSTAHVVNQSDSAFSPAWYSVQADALTIGDTTLSTNFITIIDTGTTDFYVPQSWQDHFYAAFGNGYIYWVHTDYGDEPVLPCQGSNNTMSLTFDGVSFDINYADIVGSELQPGWCAGLVGSDPKLHYVLAGDMFLKGVYSTYDLVNGTVTFNGLK</sequence>
<comment type="similarity">
    <text evidence="1">Belongs to the peptidase A1 family.</text>
</comment>
<organism evidence="5 6">
    <name type="scientific">Tremella mesenterica</name>
    <name type="common">Jelly fungus</name>
    <dbReference type="NCBI Taxonomy" id="5217"/>
    <lineage>
        <taxon>Eukaryota</taxon>
        <taxon>Fungi</taxon>
        <taxon>Dikarya</taxon>
        <taxon>Basidiomycota</taxon>
        <taxon>Agaricomycotina</taxon>
        <taxon>Tremellomycetes</taxon>
        <taxon>Tremellales</taxon>
        <taxon>Tremellaceae</taxon>
        <taxon>Tremella</taxon>
    </lineage>
</organism>
<feature type="chain" id="PRO_5020558840" description="Peptidase A1 domain-containing protein" evidence="3">
    <location>
        <begin position="27"/>
        <end position="505"/>
    </location>
</feature>
<dbReference type="GO" id="GO:0006508">
    <property type="term" value="P:proteolysis"/>
    <property type="evidence" value="ECO:0007669"/>
    <property type="project" value="InterPro"/>
</dbReference>
<dbReference type="CDD" id="cd05471">
    <property type="entry name" value="pepsin_like"/>
    <property type="match status" value="1"/>
</dbReference>
<dbReference type="SUPFAM" id="SSF50630">
    <property type="entry name" value="Acid proteases"/>
    <property type="match status" value="1"/>
</dbReference>
<dbReference type="GO" id="GO:0004190">
    <property type="term" value="F:aspartic-type endopeptidase activity"/>
    <property type="evidence" value="ECO:0007669"/>
    <property type="project" value="InterPro"/>
</dbReference>
<gene>
    <name evidence="5" type="ORF">M231_05087</name>
</gene>
<dbReference type="PANTHER" id="PTHR47966">
    <property type="entry name" value="BETA-SITE APP-CLEAVING ENZYME, ISOFORM A-RELATED"/>
    <property type="match status" value="1"/>
</dbReference>
<protein>
    <recommendedName>
        <fullName evidence="4">Peptidase A1 domain-containing protein</fullName>
    </recommendedName>
</protein>
<evidence type="ECO:0000256" key="3">
    <source>
        <dbReference type="SAM" id="SignalP"/>
    </source>
</evidence>